<evidence type="ECO:0000259" key="16">
    <source>
        <dbReference type="PROSITE" id="PS51379"/>
    </source>
</evidence>
<dbReference type="Pfam" id="PF13237">
    <property type="entry name" value="Fer4_10"/>
    <property type="match status" value="1"/>
</dbReference>
<dbReference type="EC" id="1.2.7.8" evidence="3 14"/>
<keyword evidence="10 14" id="KW-0408">Iron</keyword>
<feature type="binding site" evidence="15">
    <location>
        <position position="566"/>
    </location>
    <ligand>
        <name>[4Fe-4S] cluster</name>
        <dbReference type="ChEBI" id="CHEBI:49883"/>
        <label>2</label>
    </ligand>
</feature>
<dbReference type="InterPro" id="IPR009014">
    <property type="entry name" value="Transketo_C/PFOR_II"/>
</dbReference>
<comment type="caution">
    <text evidence="17">The sequence shown here is derived from an EMBL/GenBank/DDBJ whole genome shotgun (WGS) entry which is preliminary data.</text>
</comment>
<evidence type="ECO:0000256" key="13">
    <source>
        <dbReference type="ARBA" id="ARBA00048332"/>
    </source>
</evidence>
<dbReference type="EMBL" id="MWBQ01000019">
    <property type="protein sequence ID" value="OQA61365.1"/>
    <property type="molecule type" value="Genomic_DNA"/>
</dbReference>
<dbReference type="InterPro" id="IPR045025">
    <property type="entry name" value="HACL1-like"/>
</dbReference>
<evidence type="ECO:0000256" key="15">
    <source>
        <dbReference type="PIRSR" id="PIRSR006439-50"/>
    </source>
</evidence>
<comment type="catalytic activity">
    <reaction evidence="13 14">
        <text>indole-3-pyruvate + 2 oxidized [2Fe-2S]-[ferredoxin] + CoA = (indol-3-yl)acetyl-CoA + 2 reduced [2Fe-2S]-[ferredoxin] + CO2 + H(+)</text>
        <dbReference type="Rhea" id="RHEA:12645"/>
        <dbReference type="Rhea" id="RHEA-COMP:10000"/>
        <dbReference type="Rhea" id="RHEA-COMP:10001"/>
        <dbReference type="ChEBI" id="CHEBI:15378"/>
        <dbReference type="ChEBI" id="CHEBI:16526"/>
        <dbReference type="ChEBI" id="CHEBI:17640"/>
        <dbReference type="ChEBI" id="CHEBI:33737"/>
        <dbReference type="ChEBI" id="CHEBI:33738"/>
        <dbReference type="ChEBI" id="CHEBI:57271"/>
        <dbReference type="ChEBI" id="CHEBI:57287"/>
        <dbReference type="EC" id="1.2.7.8"/>
    </reaction>
</comment>
<name>A0A1V5T3N0_9BACT</name>
<evidence type="ECO:0000256" key="10">
    <source>
        <dbReference type="ARBA" id="ARBA00023004"/>
    </source>
</evidence>
<dbReference type="GO" id="GO:0044281">
    <property type="term" value="P:small molecule metabolic process"/>
    <property type="evidence" value="ECO:0007669"/>
    <property type="project" value="UniProtKB-ARBA"/>
</dbReference>
<proteinExistence type="predicted"/>
<dbReference type="FunFam" id="3.40.50.970:FF:000039">
    <property type="entry name" value="Indolepyruvate oxidoreductase subunit IorA"/>
    <property type="match status" value="1"/>
</dbReference>
<keyword evidence="8 14" id="KW-0249">Electron transport</keyword>
<dbReference type="CDD" id="cd02008">
    <property type="entry name" value="TPP_IOR_alpha"/>
    <property type="match status" value="1"/>
</dbReference>
<dbReference type="Gene3D" id="3.40.50.970">
    <property type="match status" value="2"/>
</dbReference>
<gene>
    <name evidence="17" type="ORF">BWY41_00151</name>
</gene>
<dbReference type="Gene3D" id="3.30.70.20">
    <property type="match status" value="1"/>
</dbReference>
<feature type="binding site" evidence="15">
    <location>
        <position position="535"/>
    </location>
    <ligand>
        <name>[4Fe-4S] cluster</name>
        <dbReference type="ChEBI" id="CHEBI:49883"/>
        <label>1</label>
    </ligand>
</feature>
<evidence type="ECO:0000256" key="8">
    <source>
        <dbReference type="ARBA" id="ARBA00022982"/>
    </source>
</evidence>
<dbReference type="CDD" id="cd07034">
    <property type="entry name" value="TPP_PYR_PFOR_IOR-alpha_like"/>
    <property type="match status" value="1"/>
</dbReference>
<evidence type="ECO:0000256" key="14">
    <source>
        <dbReference type="PIRNR" id="PIRNR006439"/>
    </source>
</evidence>
<feature type="binding site" evidence="15">
    <location>
        <position position="563"/>
    </location>
    <ligand>
        <name>[4Fe-4S] cluster</name>
        <dbReference type="ChEBI" id="CHEBI:49883"/>
        <label>2</label>
    </ligand>
</feature>
<evidence type="ECO:0000256" key="1">
    <source>
        <dbReference type="ARBA" id="ARBA00002995"/>
    </source>
</evidence>
<dbReference type="InterPro" id="IPR029061">
    <property type="entry name" value="THDP-binding"/>
</dbReference>
<dbReference type="Pfam" id="PF02775">
    <property type="entry name" value="TPP_enzyme_C"/>
    <property type="match status" value="1"/>
</dbReference>
<keyword evidence="9 14" id="KW-0560">Oxidoreductase</keyword>
<evidence type="ECO:0000256" key="2">
    <source>
        <dbReference type="ARBA" id="ARBA00011238"/>
    </source>
</evidence>
<comment type="cofactor">
    <cofactor evidence="14 15">
        <name>[4Fe-4S] cluster</name>
        <dbReference type="ChEBI" id="CHEBI:49883"/>
    </cofactor>
    <text evidence="14 15">Binds 2 [4Fe-4S] clusters. In this family the first cluster has a non-standard and varying [4Fe-4S] binding motif CX(2)CX(2)CX(4-5)CP.</text>
</comment>
<feature type="domain" description="4Fe-4S ferredoxin-type" evidence="16">
    <location>
        <begin position="554"/>
        <end position="583"/>
    </location>
</feature>
<keyword evidence="11 14" id="KW-0411">Iron-sulfur</keyword>
<evidence type="ECO:0000256" key="3">
    <source>
        <dbReference type="ARBA" id="ARBA00012812"/>
    </source>
</evidence>
<dbReference type="InterPro" id="IPR011766">
    <property type="entry name" value="TPP_enzyme_TPP-bd"/>
</dbReference>
<evidence type="ECO:0000256" key="11">
    <source>
        <dbReference type="ARBA" id="ARBA00023014"/>
    </source>
</evidence>
<dbReference type="SUPFAM" id="SSF52518">
    <property type="entry name" value="Thiamin diphosphate-binding fold (THDP-binding)"/>
    <property type="match status" value="2"/>
</dbReference>
<evidence type="ECO:0000313" key="17">
    <source>
        <dbReference type="EMBL" id="OQA61365.1"/>
    </source>
</evidence>
<dbReference type="SUPFAM" id="SSF52922">
    <property type="entry name" value="TK C-terminal domain-like"/>
    <property type="match status" value="1"/>
</dbReference>
<organism evidence="17">
    <name type="scientific">Candidatus Atribacter allofermentans</name>
    <dbReference type="NCBI Taxonomy" id="1852833"/>
    <lineage>
        <taxon>Bacteria</taxon>
        <taxon>Pseudomonadati</taxon>
        <taxon>Atribacterota</taxon>
        <taxon>Atribacteria</taxon>
        <taxon>Atribacterales</taxon>
        <taxon>Atribacteraceae</taxon>
        <taxon>Atribacter</taxon>
    </lineage>
</organism>
<keyword evidence="7 14" id="KW-0479">Metal-binding</keyword>
<dbReference type="Pfam" id="PF01855">
    <property type="entry name" value="POR_N"/>
    <property type="match status" value="1"/>
</dbReference>
<protein>
    <recommendedName>
        <fullName evidence="4 14">Indolepyruvate oxidoreductase subunit IorA</fullName>
        <shortName evidence="14">IOR</shortName>
        <ecNumber evidence="3 14">1.2.7.8</ecNumber>
    </recommendedName>
    <alternativeName>
        <fullName evidence="12 14">Indolepyruvate ferredoxin oxidoreductase subunit alpha</fullName>
    </alternativeName>
</protein>
<accession>A0A1V5T3N0</accession>
<dbReference type="Proteomes" id="UP000485569">
    <property type="component" value="Unassembled WGS sequence"/>
</dbReference>
<comment type="function">
    <text evidence="1 14">Catalyzes the ferredoxin-dependent oxidative decarboxylation of arylpyruvates.</text>
</comment>
<comment type="subunit">
    <text evidence="2">Heterodimer of the IorA and IorB subunits.</text>
</comment>
<dbReference type="PIRSF" id="PIRSF006439">
    <property type="entry name" value="Indolepyruvate_ferr_oxidored"/>
    <property type="match status" value="1"/>
</dbReference>
<keyword evidence="5 14" id="KW-0813">Transport</keyword>
<keyword evidence="6 14" id="KW-0004">4Fe-4S</keyword>
<sequence>MNNQKKNTCLMLGNEAIARGAYESGVQVGAGYPGTPSSEILECLGRYKEVHSRWCPNEKVALEVAAGVAIAGGRALATMKHVGLNVAADPLMTISYTGVRGGLVIVVADDPGMHSSQNEQDSRNYAKFAKIPFFEPADGEEARIFTKEGFIISEKFDTPIMVRSTTRVSHSRSVVFPQERVPFTPFPYQKDAEKYVMIPAFARKRRVALEKRLETLRDWVEESDLNRMEMRDTDLGIITGGVLYNHVREVFPQASVLKLGIGYPLPFQMISDFVKKVKNVVVVEELDPFWETEIKAAGIPVEGRNRISGIGEITPDVLKSAFGIALPLPPIGDLNQYVFPRPPIMCAGCPHRGVFRVLSDLKITITGDIGCYTLGVMPPTSSIDSCICMGASISNAEGFKLAHPELTVGAVIGDSTFIHSGIGSLLDAVYNQTNILVIILDNRITAMTGGQNHPGTGVTLMGEKTSALDLEELVRALGVKEIHHLSSYDILNFRSLLKKAIKKKAGPTVFILTEPCQLIQKKGKENYYRVDSSLCRLCKKCLQLGCPAIRLNGEKVEIIAEYCHACGVCSQICQLNAIKEGSQS</sequence>
<dbReference type="InterPro" id="IPR017896">
    <property type="entry name" value="4Fe4S_Fe-S-bd"/>
</dbReference>
<dbReference type="PROSITE" id="PS51379">
    <property type="entry name" value="4FE4S_FER_2"/>
    <property type="match status" value="1"/>
</dbReference>
<dbReference type="PANTHER" id="PTHR43710:SF5">
    <property type="entry name" value="INDOLEPYRUVATE FERREDOXIN OXIDOREDUCTASE ALPHA SUBUNIT"/>
    <property type="match status" value="1"/>
</dbReference>
<reference evidence="17" key="1">
    <citation type="submission" date="2017-02" db="EMBL/GenBank/DDBJ databases">
        <title>Delving into the versatile metabolic prowess of the omnipresent phylum Bacteroidetes.</title>
        <authorList>
            <person name="Nobu M.K."/>
            <person name="Mei R."/>
            <person name="Narihiro T."/>
            <person name="Kuroda K."/>
            <person name="Liu W.-T."/>
        </authorList>
    </citation>
    <scope>NUCLEOTIDE SEQUENCE</scope>
    <source>
        <strain evidence="17">ADurb.Bin276</strain>
    </source>
</reference>
<evidence type="ECO:0000256" key="6">
    <source>
        <dbReference type="ARBA" id="ARBA00022485"/>
    </source>
</evidence>
<feature type="binding site" evidence="15">
    <location>
        <position position="573"/>
    </location>
    <ligand>
        <name>[4Fe-4S] cluster</name>
        <dbReference type="ChEBI" id="CHEBI:49883"/>
        <label>1</label>
    </ligand>
</feature>
<dbReference type="NCBIfam" id="TIGR03336">
    <property type="entry name" value="IOR_alpha"/>
    <property type="match status" value="1"/>
</dbReference>
<evidence type="ECO:0000256" key="5">
    <source>
        <dbReference type="ARBA" id="ARBA00022448"/>
    </source>
</evidence>
<dbReference type="GO" id="GO:0030976">
    <property type="term" value="F:thiamine pyrophosphate binding"/>
    <property type="evidence" value="ECO:0007669"/>
    <property type="project" value="InterPro"/>
</dbReference>
<dbReference type="InterPro" id="IPR017721">
    <property type="entry name" value="IorA"/>
</dbReference>
<feature type="binding site" evidence="15">
    <location>
        <position position="538"/>
    </location>
    <ligand>
        <name>[4Fe-4S] cluster</name>
        <dbReference type="ChEBI" id="CHEBI:49883"/>
        <label>1</label>
    </ligand>
</feature>
<dbReference type="SUPFAM" id="SSF54862">
    <property type="entry name" value="4Fe-4S ferredoxins"/>
    <property type="match status" value="1"/>
</dbReference>
<evidence type="ECO:0000256" key="9">
    <source>
        <dbReference type="ARBA" id="ARBA00023002"/>
    </source>
</evidence>
<dbReference type="AlphaFoldDB" id="A0A1V5T3N0"/>
<dbReference type="GO" id="GO:0051539">
    <property type="term" value="F:4 iron, 4 sulfur cluster binding"/>
    <property type="evidence" value="ECO:0007669"/>
    <property type="project" value="UniProtKB-UniRule"/>
</dbReference>
<feature type="binding site" evidence="15">
    <location>
        <position position="541"/>
    </location>
    <ligand>
        <name>[4Fe-4S] cluster</name>
        <dbReference type="ChEBI" id="CHEBI:49883"/>
        <label>1</label>
    </ligand>
</feature>
<evidence type="ECO:0000256" key="4">
    <source>
        <dbReference type="ARBA" id="ARBA00017710"/>
    </source>
</evidence>
<dbReference type="InterPro" id="IPR002880">
    <property type="entry name" value="Pyrv_Fd/Flavodoxin_OxRdtase_N"/>
</dbReference>
<dbReference type="GO" id="GO:0043805">
    <property type="term" value="F:indolepyruvate ferredoxin oxidoreductase activity"/>
    <property type="evidence" value="ECO:0007669"/>
    <property type="project" value="UniProtKB-UniRule"/>
</dbReference>
<feature type="binding site" evidence="15">
    <location>
        <position position="546"/>
    </location>
    <ligand>
        <name>[4Fe-4S] cluster</name>
        <dbReference type="ChEBI" id="CHEBI:49883"/>
        <label>2</label>
    </ligand>
</feature>
<dbReference type="PANTHER" id="PTHR43710">
    <property type="entry name" value="2-HYDROXYACYL-COA LYASE"/>
    <property type="match status" value="1"/>
</dbReference>
<dbReference type="GO" id="GO:0046872">
    <property type="term" value="F:metal ion binding"/>
    <property type="evidence" value="ECO:0007669"/>
    <property type="project" value="UniProtKB-UniRule"/>
</dbReference>
<feature type="binding site" evidence="15">
    <location>
        <position position="569"/>
    </location>
    <ligand>
        <name>[4Fe-4S] cluster</name>
        <dbReference type="ChEBI" id="CHEBI:49883"/>
        <label>2</label>
    </ligand>
</feature>
<evidence type="ECO:0000256" key="7">
    <source>
        <dbReference type="ARBA" id="ARBA00022723"/>
    </source>
</evidence>
<evidence type="ECO:0000256" key="12">
    <source>
        <dbReference type="ARBA" id="ARBA00030514"/>
    </source>
</evidence>